<protein>
    <submittedName>
        <fullName evidence="3">DUF2007 domain-containing protein</fullName>
    </submittedName>
</protein>
<dbReference type="InterPro" id="IPR018551">
    <property type="entry name" value="DUF2007"/>
</dbReference>
<evidence type="ECO:0000256" key="1">
    <source>
        <dbReference type="SAM" id="Phobius"/>
    </source>
</evidence>
<keyword evidence="4" id="KW-1185">Reference proteome</keyword>
<dbReference type="Gene3D" id="3.30.70.790">
    <property type="entry name" value="UreE, C-terminal domain"/>
    <property type="match status" value="1"/>
</dbReference>
<feature type="domain" description="DUF2007" evidence="2">
    <location>
        <begin position="1"/>
        <end position="66"/>
    </location>
</feature>
<organism evidence="3 4">
    <name type="scientific">Haoranjiania flava</name>
    <dbReference type="NCBI Taxonomy" id="1856322"/>
    <lineage>
        <taxon>Bacteria</taxon>
        <taxon>Pseudomonadati</taxon>
        <taxon>Bacteroidota</taxon>
        <taxon>Chitinophagia</taxon>
        <taxon>Chitinophagales</taxon>
        <taxon>Chitinophagaceae</taxon>
        <taxon>Haoranjiania</taxon>
    </lineage>
</organism>
<evidence type="ECO:0000259" key="2">
    <source>
        <dbReference type="Pfam" id="PF09413"/>
    </source>
</evidence>
<dbReference type="AlphaFoldDB" id="A0AAE3INJ1"/>
<dbReference type="SUPFAM" id="SSF54913">
    <property type="entry name" value="GlnB-like"/>
    <property type="match status" value="1"/>
</dbReference>
<keyword evidence="1" id="KW-1133">Transmembrane helix</keyword>
<dbReference type="EMBL" id="JAOTPL010000024">
    <property type="protein sequence ID" value="MCU7695347.1"/>
    <property type="molecule type" value="Genomic_DNA"/>
</dbReference>
<reference evidence="3" key="1">
    <citation type="submission" date="2022-10" db="EMBL/GenBank/DDBJ databases">
        <authorList>
            <person name="Kim H.S."/>
            <person name="Kim J.-S."/>
            <person name="Suh M.K."/>
            <person name="Eom M.K."/>
            <person name="Lee J.-S."/>
        </authorList>
    </citation>
    <scope>NUCLEOTIDE SEQUENCE</scope>
    <source>
        <strain evidence="3">LIP-5</strain>
    </source>
</reference>
<keyword evidence="1" id="KW-0472">Membrane</keyword>
<dbReference type="InterPro" id="IPR011322">
    <property type="entry name" value="N-reg_PII-like_a/b"/>
</dbReference>
<dbReference type="RefSeq" id="WP_263038835.1">
    <property type="nucleotide sequence ID" value="NZ_JAOTPL010000024.1"/>
</dbReference>
<sequence>MVTIMHFQHPNETVVVKHLLELEGIPCFLKDEAMTQVMPFYTFASGGVQLQVRKEDITKAVEALKNGGFIKEAYETLPLAEWIDNYAQGLPVVRTLPKRKRIIIAAICLAFMILIALIFI</sequence>
<evidence type="ECO:0000313" key="3">
    <source>
        <dbReference type="EMBL" id="MCU7695347.1"/>
    </source>
</evidence>
<keyword evidence="1" id="KW-0812">Transmembrane</keyword>
<proteinExistence type="predicted"/>
<accession>A0AAE3INJ1</accession>
<gene>
    <name evidence="3" type="ORF">OD355_12540</name>
</gene>
<feature type="transmembrane region" description="Helical" evidence="1">
    <location>
        <begin position="102"/>
        <end position="119"/>
    </location>
</feature>
<comment type="caution">
    <text evidence="3">The sequence shown here is derived from an EMBL/GenBank/DDBJ whole genome shotgun (WGS) entry which is preliminary data.</text>
</comment>
<dbReference type="Pfam" id="PF09413">
    <property type="entry name" value="DUF2007"/>
    <property type="match status" value="1"/>
</dbReference>
<dbReference type="Proteomes" id="UP001209317">
    <property type="component" value="Unassembled WGS sequence"/>
</dbReference>
<name>A0AAE3INJ1_9BACT</name>
<evidence type="ECO:0000313" key="4">
    <source>
        <dbReference type="Proteomes" id="UP001209317"/>
    </source>
</evidence>